<dbReference type="InterPro" id="IPR036259">
    <property type="entry name" value="MFS_trans_sf"/>
</dbReference>
<comment type="caution">
    <text evidence="9">The sequence shown here is derived from an EMBL/GenBank/DDBJ whole genome shotgun (WGS) entry which is preliminary data.</text>
</comment>
<feature type="domain" description="Major facilitator superfamily (MFS) profile" evidence="8">
    <location>
        <begin position="19"/>
        <end position="405"/>
    </location>
</feature>
<keyword evidence="3" id="KW-1003">Cell membrane</keyword>
<feature type="transmembrane region" description="Helical" evidence="7">
    <location>
        <begin position="57"/>
        <end position="78"/>
    </location>
</feature>
<feature type="transmembrane region" description="Helical" evidence="7">
    <location>
        <begin position="352"/>
        <end position="372"/>
    </location>
</feature>
<evidence type="ECO:0000256" key="4">
    <source>
        <dbReference type="ARBA" id="ARBA00022692"/>
    </source>
</evidence>
<dbReference type="PROSITE" id="PS50850">
    <property type="entry name" value="MFS"/>
    <property type="match status" value="1"/>
</dbReference>
<feature type="transmembrane region" description="Helical" evidence="7">
    <location>
        <begin position="378"/>
        <end position="398"/>
    </location>
</feature>
<accession>A0A1L9B361</accession>
<dbReference type="PROSITE" id="PS00216">
    <property type="entry name" value="SUGAR_TRANSPORT_1"/>
    <property type="match status" value="1"/>
</dbReference>
<dbReference type="RefSeq" id="WP_071902495.1">
    <property type="nucleotide sequence ID" value="NZ_MPIN01000010.1"/>
</dbReference>
<protein>
    <submittedName>
        <fullName evidence="9">MFS transporter</fullName>
    </submittedName>
</protein>
<proteinExistence type="predicted"/>
<dbReference type="Pfam" id="PF05977">
    <property type="entry name" value="MFS_3"/>
    <property type="match status" value="1"/>
</dbReference>
<keyword evidence="5 7" id="KW-1133">Transmembrane helix</keyword>
<name>A0A1L9B361_9BACT</name>
<dbReference type="Proteomes" id="UP000182229">
    <property type="component" value="Unassembled WGS sequence"/>
</dbReference>
<feature type="transmembrane region" description="Helical" evidence="7">
    <location>
        <begin position="294"/>
        <end position="311"/>
    </location>
</feature>
<feature type="transmembrane region" description="Helical" evidence="7">
    <location>
        <begin position="166"/>
        <end position="197"/>
    </location>
</feature>
<dbReference type="STRING" id="83449.BON30_33195"/>
<dbReference type="InterPro" id="IPR010290">
    <property type="entry name" value="TM_effector"/>
</dbReference>
<feature type="transmembrane region" description="Helical" evidence="7">
    <location>
        <begin position="230"/>
        <end position="254"/>
    </location>
</feature>
<evidence type="ECO:0000256" key="3">
    <source>
        <dbReference type="ARBA" id="ARBA00022475"/>
    </source>
</evidence>
<keyword evidence="4 7" id="KW-0812">Transmembrane</keyword>
<dbReference type="AlphaFoldDB" id="A0A1L9B361"/>
<comment type="subcellular location">
    <subcellularLocation>
        <location evidence="1">Cell membrane</location>
        <topology evidence="1">Multi-pass membrane protein</topology>
    </subcellularLocation>
</comment>
<dbReference type="InterPro" id="IPR020846">
    <property type="entry name" value="MFS_dom"/>
</dbReference>
<dbReference type="CDD" id="cd06173">
    <property type="entry name" value="MFS_MefA_like"/>
    <property type="match status" value="1"/>
</dbReference>
<gene>
    <name evidence="9" type="ORF">BON30_33195</name>
</gene>
<evidence type="ECO:0000256" key="6">
    <source>
        <dbReference type="ARBA" id="ARBA00023136"/>
    </source>
</evidence>
<dbReference type="PANTHER" id="PTHR23513">
    <property type="entry name" value="INTEGRAL MEMBRANE EFFLUX PROTEIN-RELATED"/>
    <property type="match status" value="1"/>
</dbReference>
<dbReference type="SUPFAM" id="SSF103473">
    <property type="entry name" value="MFS general substrate transporter"/>
    <property type="match status" value="1"/>
</dbReference>
<dbReference type="OrthoDB" id="5494559at2"/>
<evidence type="ECO:0000256" key="1">
    <source>
        <dbReference type="ARBA" id="ARBA00004651"/>
    </source>
</evidence>
<reference evidence="10" key="1">
    <citation type="submission" date="2016-11" db="EMBL/GenBank/DDBJ databases">
        <authorList>
            <person name="Shukria A."/>
            <person name="Stevens D.C."/>
        </authorList>
    </citation>
    <scope>NUCLEOTIDE SEQUENCE [LARGE SCALE GENOMIC DNA]</scope>
    <source>
        <strain evidence="10">Cbfe23</strain>
    </source>
</reference>
<dbReference type="PANTHER" id="PTHR23513:SF11">
    <property type="entry name" value="STAPHYLOFERRIN A TRANSPORTER"/>
    <property type="match status" value="1"/>
</dbReference>
<keyword evidence="2" id="KW-0813">Transport</keyword>
<evidence type="ECO:0000256" key="2">
    <source>
        <dbReference type="ARBA" id="ARBA00022448"/>
    </source>
</evidence>
<keyword evidence="6 7" id="KW-0472">Membrane</keyword>
<dbReference type="Gene3D" id="1.20.1250.20">
    <property type="entry name" value="MFS general substrate transporter like domains"/>
    <property type="match status" value="1"/>
</dbReference>
<dbReference type="InterPro" id="IPR005829">
    <property type="entry name" value="Sugar_transporter_CS"/>
</dbReference>
<keyword evidence="10" id="KW-1185">Reference proteome</keyword>
<dbReference type="EMBL" id="MPIN01000010">
    <property type="protein sequence ID" value="OJH36613.1"/>
    <property type="molecule type" value="Genomic_DNA"/>
</dbReference>
<evidence type="ECO:0000313" key="9">
    <source>
        <dbReference type="EMBL" id="OJH36613.1"/>
    </source>
</evidence>
<evidence type="ECO:0000313" key="10">
    <source>
        <dbReference type="Proteomes" id="UP000182229"/>
    </source>
</evidence>
<reference evidence="9 10" key="2">
    <citation type="submission" date="2016-12" db="EMBL/GenBank/DDBJ databases">
        <title>Draft Genome Sequence of Cystobacter ferrugineus Strain Cbfe23.</title>
        <authorList>
            <person name="Akbar S."/>
            <person name="Dowd S.E."/>
            <person name="Stevens D.C."/>
        </authorList>
    </citation>
    <scope>NUCLEOTIDE SEQUENCE [LARGE SCALE GENOMIC DNA]</scope>
    <source>
        <strain evidence="9 10">Cbfe23</strain>
    </source>
</reference>
<feature type="transmembrane region" description="Helical" evidence="7">
    <location>
        <begin position="260"/>
        <end position="282"/>
    </location>
</feature>
<feature type="transmembrane region" description="Helical" evidence="7">
    <location>
        <begin position="85"/>
        <end position="105"/>
    </location>
</feature>
<organism evidence="9 10">
    <name type="scientific">Cystobacter ferrugineus</name>
    <dbReference type="NCBI Taxonomy" id="83449"/>
    <lineage>
        <taxon>Bacteria</taxon>
        <taxon>Pseudomonadati</taxon>
        <taxon>Myxococcota</taxon>
        <taxon>Myxococcia</taxon>
        <taxon>Myxococcales</taxon>
        <taxon>Cystobacterineae</taxon>
        <taxon>Archangiaceae</taxon>
        <taxon>Cystobacter</taxon>
    </lineage>
</organism>
<dbReference type="GO" id="GO:0022857">
    <property type="term" value="F:transmembrane transporter activity"/>
    <property type="evidence" value="ECO:0007669"/>
    <property type="project" value="InterPro"/>
</dbReference>
<feature type="transmembrane region" description="Helical" evidence="7">
    <location>
        <begin position="317"/>
        <end position="340"/>
    </location>
</feature>
<dbReference type="GO" id="GO:0005886">
    <property type="term" value="C:plasma membrane"/>
    <property type="evidence" value="ECO:0007669"/>
    <property type="project" value="UniProtKB-SubCell"/>
</dbReference>
<feature type="transmembrane region" description="Helical" evidence="7">
    <location>
        <begin position="21"/>
        <end position="45"/>
    </location>
</feature>
<sequence>MRALHLSRYSSLRAFGHRDFVHVWWGTLVSNIGTWMETLALGVFVTTVTGRAEATGGIAALAFLPAVVLSPVGGALADRFDRRKWVAAGTLVQALLALVLTVLALTGRLTVPAVAVLSLLNGCTNSLINPAFSALIAQSVPPEDLSSAVSLNSAQYNLGRIMGPAIAAGVLAAGGIAWALAINTLSFVAVLVALWHVRPSARTGARRHEPLWSGIRRGAEVARDDAGIRLAMLGALAVSALVAPFIGLVPVFAIRVFQQGAAATSLLVTMQGVGAVLAAMLLGPLIERLGRRRLLEACVLLIGPMAAVYWMTPTLHAAALAIVGLGALYMATLTSINTTCQLRVPHELQGRISSLYSTMIAVGYAAGVWLQGLLADRWGVRLVTGGCALGFLALVLTLRLLRPRAFEATEAPCVVDPGHRPAPALHLEGNDF</sequence>
<evidence type="ECO:0000256" key="5">
    <source>
        <dbReference type="ARBA" id="ARBA00022989"/>
    </source>
</evidence>
<evidence type="ECO:0000256" key="7">
    <source>
        <dbReference type="SAM" id="Phobius"/>
    </source>
</evidence>
<evidence type="ECO:0000259" key="8">
    <source>
        <dbReference type="PROSITE" id="PS50850"/>
    </source>
</evidence>